<dbReference type="Pfam" id="PF12831">
    <property type="entry name" value="FAD_oxidored"/>
    <property type="match status" value="1"/>
</dbReference>
<reference evidence="7 8" key="1">
    <citation type="submission" date="2023-04" db="EMBL/GenBank/DDBJ databases">
        <authorList>
            <person name="Hsu D."/>
        </authorList>
    </citation>
    <scope>NUCLEOTIDE SEQUENCE [LARGE SCALE GENOMIC DNA]</scope>
    <source>
        <strain evidence="7 8">MK1</strain>
    </source>
</reference>
<evidence type="ECO:0000313" key="8">
    <source>
        <dbReference type="Proteomes" id="UP001329915"/>
    </source>
</evidence>
<protein>
    <submittedName>
        <fullName evidence="7">FAD-dependent oxidoreductase</fullName>
    </submittedName>
</protein>
<dbReference type="GO" id="GO:0016491">
    <property type="term" value="F:oxidoreductase activity"/>
    <property type="evidence" value="ECO:0007669"/>
    <property type="project" value="UniProtKB-KW"/>
</dbReference>
<evidence type="ECO:0000256" key="3">
    <source>
        <dbReference type="ARBA" id="ARBA00022630"/>
    </source>
</evidence>
<organism evidence="7 8">
    <name type="scientific">Metallumcola ferriviriculae</name>
    <dbReference type="NCBI Taxonomy" id="3039180"/>
    <lineage>
        <taxon>Bacteria</taxon>
        <taxon>Bacillati</taxon>
        <taxon>Bacillota</taxon>
        <taxon>Clostridia</taxon>
        <taxon>Neomoorellales</taxon>
        <taxon>Desulfitibacteraceae</taxon>
        <taxon>Metallumcola</taxon>
    </lineage>
</organism>
<dbReference type="Pfam" id="PF26311">
    <property type="entry name" value="ETF-QO_FixC_C"/>
    <property type="match status" value="1"/>
</dbReference>
<keyword evidence="5" id="KW-0560">Oxidoreductase</keyword>
<keyword evidence="8" id="KW-1185">Reference proteome</keyword>
<dbReference type="KEGG" id="dbc:MFMK1_000257"/>
<dbReference type="EMBL" id="CP121694">
    <property type="protein sequence ID" value="WRO20487.1"/>
    <property type="molecule type" value="Genomic_DNA"/>
</dbReference>
<dbReference type="Gene3D" id="3.50.50.60">
    <property type="entry name" value="FAD/NAD(P)-binding domain"/>
    <property type="match status" value="1"/>
</dbReference>
<keyword evidence="3" id="KW-0285">Flavoprotein</keyword>
<evidence type="ECO:0000256" key="4">
    <source>
        <dbReference type="ARBA" id="ARBA00022827"/>
    </source>
</evidence>
<accession>A0AAU0UMR8</accession>
<dbReference type="Proteomes" id="UP001329915">
    <property type="component" value="Chromosome"/>
</dbReference>
<proteinExistence type="inferred from homology"/>
<dbReference type="InterPro" id="IPR059103">
    <property type="entry name" value="FixC-like_C"/>
</dbReference>
<feature type="domain" description="FixC-like C-terminal" evidence="6">
    <location>
        <begin position="371"/>
        <end position="432"/>
    </location>
</feature>
<gene>
    <name evidence="7" type="ORF">MFMK1_000257</name>
</gene>
<keyword evidence="4" id="KW-0274">FAD</keyword>
<dbReference type="PANTHER" id="PTHR43624:SF2">
    <property type="entry name" value="ELECTRON TRANSFER FLAVOPROTEIN-QUINONE OXIDOREDUCTASE YDIS-RELATED"/>
    <property type="match status" value="1"/>
</dbReference>
<evidence type="ECO:0000256" key="1">
    <source>
        <dbReference type="ARBA" id="ARBA00001974"/>
    </source>
</evidence>
<dbReference type="AlphaFoldDB" id="A0AAU0UMR8"/>
<comment type="cofactor">
    <cofactor evidence="1">
        <name>FAD</name>
        <dbReference type="ChEBI" id="CHEBI:57692"/>
    </cofactor>
</comment>
<dbReference type="PRINTS" id="PR00420">
    <property type="entry name" value="RNGMNOXGNASE"/>
</dbReference>
<dbReference type="PANTHER" id="PTHR43624">
    <property type="entry name" value="ELECTRON TRANSFER FLAVOPROTEIN-QUINONE OXIDOREDUCTASE YDIS-RELATED"/>
    <property type="match status" value="1"/>
</dbReference>
<sequence>MSDKFDVIIVGAGPSGLAAGYMLAKEGMDVIIVERGDHPGTKNVMGGVLYRQPTEEIIPKFWEKAPVERAIVEQRMWLVDKESVVTLGHRSKGFGTEPYNNFTVLRAKFDRWFAEQVVDAGALLITETVVEDFLYDGSRIVGVKTGREQGDIRANVIILAEGVNSLLAQKVGLQRDGINSSELAVAVKEIITLPKEKIEDRFNLEEGEGATIELVGDSTFGMMGTGFIYTNKDSLSVGCGVLVSQLVEHEGLNPNEILEHMKSHPAVKPLLQGGESNEYLAHMIPEGGYRAMPKLYRDNVLVVGDAAMLCNGIHREGSNMALTSGKFAAETVIAAHQRGDYSAGMLSEYQSKLEKSFVLKDLKKYQNVGVVMERNRHFFSFYPHAVNAALEEFLTVDSVPKKEKQQRIWNEVTSQRSKYEIIKDLYRGWRVMG</sequence>
<dbReference type="RefSeq" id="WP_366923380.1">
    <property type="nucleotide sequence ID" value="NZ_CP121694.1"/>
</dbReference>
<dbReference type="InterPro" id="IPR039651">
    <property type="entry name" value="FixC-like"/>
</dbReference>
<dbReference type="SUPFAM" id="SSF54373">
    <property type="entry name" value="FAD-linked reductases, C-terminal domain"/>
    <property type="match status" value="1"/>
</dbReference>
<dbReference type="InterPro" id="IPR036188">
    <property type="entry name" value="FAD/NAD-bd_sf"/>
</dbReference>
<evidence type="ECO:0000256" key="5">
    <source>
        <dbReference type="ARBA" id="ARBA00023002"/>
    </source>
</evidence>
<comment type="similarity">
    <text evidence="2">Belongs to the ETF-QO/FixC family.</text>
</comment>
<name>A0AAU0UMR8_9FIRM</name>
<evidence type="ECO:0000259" key="6">
    <source>
        <dbReference type="Pfam" id="PF26311"/>
    </source>
</evidence>
<evidence type="ECO:0000256" key="2">
    <source>
        <dbReference type="ARBA" id="ARBA00006796"/>
    </source>
</evidence>
<dbReference type="SUPFAM" id="SSF51905">
    <property type="entry name" value="FAD/NAD(P)-binding domain"/>
    <property type="match status" value="1"/>
</dbReference>
<evidence type="ECO:0000313" key="7">
    <source>
        <dbReference type="EMBL" id="WRO20487.1"/>
    </source>
</evidence>